<dbReference type="PANTHER" id="PTHR30383">
    <property type="entry name" value="THIOESTERASE 1/PROTEASE 1/LYSOPHOSPHOLIPASE L1"/>
    <property type="match status" value="1"/>
</dbReference>
<dbReference type="SUPFAM" id="SSF52266">
    <property type="entry name" value="SGNH hydrolase"/>
    <property type="match status" value="1"/>
</dbReference>
<dbReference type="RefSeq" id="WP_380125395.1">
    <property type="nucleotide sequence ID" value="NZ_JBHSIU010000066.1"/>
</dbReference>
<dbReference type="PANTHER" id="PTHR30383:SF2">
    <property type="entry name" value="CELLULOSE-BINDING PROTEIN"/>
    <property type="match status" value="1"/>
</dbReference>
<dbReference type="Gene3D" id="2.60.40.290">
    <property type="match status" value="1"/>
</dbReference>
<dbReference type="PROSITE" id="PS51173">
    <property type="entry name" value="CBM2"/>
    <property type="match status" value="1"/>
</dbReference>
<dbReference type="InterPro" id="IPR013830">
    <property type="entry name" value="SGNH_hydro"/>
</dbReference>
<name>A0ABV9WCG7_9ACTN</name>
<comment type="caution">
    <text evidence="4">The sequence shown here is derived from an EMBL/GenBank/DDBJ whole genome shotgun (WGS) entry which is preliminary data.</text>
</comment>
<reference evidence="5" key="1">
    <citation type="journal article" date="2019" name="Int. J. Syst. Evol. Microbiol.">
        <title>The Global Catalogue of Microorganisms (GCM) 10K type strain sequencing project: providing services to taxonomists for standard genome sequencing and annotation.</title>
        <authorList>
            <consortium name="The Broad Institute Genomics Platform"/>
            <consortium name="The Broad Institute Genome Sequencing Center for Infectious Disease"/>
            <person name="Wu L."/>
            <person name="Ma J."/>
        </authorList>
    </citation>
    <scope>NUCLEOTIDE SEQUENCE [LARGE SCALE GENOMIC DNA]</scope>
    <source>
        <strain evidence="5">CGMCC 4.7152</strain>
    </source>
</reference>
<protein>
    <submittedName>
        <fullName evidence="4">Cellulose binding domain-containing protein</fullName>
    </submittedName>
</protein>
<dbReference type="SMART" id="SM00637">
    <property type="entry name" value="CBD_II"/>
    <property type="match status" value="1"/>
</dbReference>
<feature type="region of interest" description="Disordered" evidence="1">
    <location>
        <begin position="240"/>
        <end position="291"/>
    </location>
</feature>
<keyword evidence="2" id="KW-0732">Signal</keyword>
<evidence type="ECO:0000256" key="1">
    <source>
        <dbReference type="SAM" id="MobiDB-lite"/>
    </source>
</evidence>
<accession>A0ABV9WCG7</accession>
<feature type="compositionally biased region" description="Low complexity" evidence="1">
    <location>
        <begin position="243"/>
        <end position="287"/>
    </location>
</feature>
<organism evidence="4 5">
    <name type="scientific">Dactylosporangium cerinum</name>
    <dbReference type="NCBI Taxonomy" id="1434730"/>
    <lineage>
        <taxon>Bacteria</taxon>
        <taxon>Bacillati</taxon>
        <taxon>Actinomycetota</taxon>
        <taxon>Actinomycetes</taxon>
        <taxon>Micromonosporales</taxon>
        <taxon>Micromonosporaceae</taxon>
        <taxon>Dactylosporangium</taxon>
    </lineage>
</organism>
<dbReference type="InterPro" id="IPR001919">
    <property type="entry name" value="CBD2"/>
</dbReference>
<feature type="signal peptide" evidence="2">
    <location>
        <begin position="1"/>
        <end position="23"/>
    </location>
</feature>
<feature type="domain" description="CBM2" evidence="3">
    <location>
        <begin position="286"/>
        <end position="391"/>
    </location>
</feature>
<dbReference type="InterPro" id="IPR008965">
    <property type="entry name" value="CBM2/CBM3_carb-bd_dom_sf"/>
</dbReference>
<dbReference type="CDD" id="cd01833">
    <property type="entry name" value="XynB_like"/>
    <property type="match status" value="1"/>
</dbReference>
<feature type="chain" id="PRO_5045731533" evidence="2">
    <location>
        <begin position="24"/>
        <end position="391"/>
    </location>
</feature>
<dbReference type="Proteomes" id="UP001595912">
    <property type="component" value="Unassembled WGS sequence"/>
</dbReference>
<sequence>MSLRSTLYAMLAALLVAATFVVARPAMSAAAPVRIMPLGDSITAGPGCWRPKLWQRLQAGGYTNIDFVGGVSDGGGCNPGYAYDFDHEGHGGYSATGIADNNQLPPWLSAARPDVVLMHLGTNDMWGGYIPLATKLAAFTKLVGQMRANNPAVKVVVAQIIPMSAGACATCPADVVAFNAAIPGWAAGLTTAQSPVVVADLWTGFDAATDTGDGVHPNDAGFKKMADAWFPVLARVLDGGGQPTASPSRSASASPSRSPSQSTSPSPSRSQSASQSASQSGSPSASPSGGGRCAAGYQVISQWGGNFQGEITVRNTSTTASTGWSVTFTFAGGQQVSQAWNAAYTQSGATVTARNVSYNGVVAPGASTSFGFLASWNNTSNPGPVVTCTLS</sequence>
<dbReference type="InterPro" id="IPR036514">
    <property type="entry name" value="SGNH_hydro_sf"/>
</dbReference>
<keyword evidence="5" id="KW-1185">Reference proteome</keyword>
<evidence type="ECO:0000313" key="4">
    <source>
        <dbReference type="EMBL" id="MFC5004998.1"/>
    </source>
</evidence>
<dbReference type="Gene3D" id="3.40.50.1110">
    <property type="entry name" value="SGNH hydrolase"/>
    <property type="match status" value="1"/>
</dbReference>
<dbReference type="EMBL" id="JBHSIU010000066">
    <property type="protein sequence ID" value="MFC5004998.1"/>
    <property type="molecule type" value="Genomic_DNA"/>
</dbReference>
<evidence type="ECO:0000313" key="5">
    <source>
        <dbReference type="Proteomes" id="UP001595912"/>
    </source>
</evidence>
<dbReference type="Pfam" id="PF00553">
    <property type="entry name" value="CBM_2"/>
    <property type="match status" value="1"/>
</dbReference>
<dbReference type="Pfam" id="PF13472">
    <property type="entry name" value="Lipase_GDSL_2"/>
    <property type="match status" value="1"/>
</dbReference>
<evidence type="ECO:0000259" key="3">
    <source>
        <dbReference type="PROSITE" id="PS51173"/>
    </source>
</evidence>
<dbReference type="InterPro" id="IPR051532">
    <property type="entry name" value="Ester_Hydrolysis_Enzymes"/>
</dbReference>
<gene>
    <name evidence="4" type="ORF">ACFPIJ_45110</name>
</gene>
<dbReference type="SUPFAM" id="SSF49384">
    <property type="entry name" value="Carbohydrate-binding domain"/>
    <property type="match status" value="1"/>
</dbReference>
<dbReference type="InterPro" id="IPR012291">
    <property type="entry name" value="CBM2_carb-bd_dom_sf"/>
</dbReference>
<proteinExistence type="predicted"/>
<evidence type="ECO:0000256" key="2">
    <source>
        <dbReference type="SAM" id="SignalP"/>
    </source>
</evidence>